<reference evidence="2" key="1">
    <citation type="journal article" date="2022" name="ISME J.">
        <title>Identification of active gaseous-alkane degraders at natural gas seeps.</title>
        <authorList>
            <person name="Farhan Ul Haque M."/>
            <person name="Hernandez M."/>
            <person name="Crombie A.T."/>
            <person name="Murrell J.C."/>
        </authorList>
    </citation>
    <scope>NUCLEOTIDE SEQUENCE</scope>
    <source>
        <strain evidence="2">PC2</strain>
    </source>
</reference>
<evidence type="ECO:0000313" key="2">
    <source>
        <dbReference type="EMBL" id="MCI4683019.1"/>
    </source>
</evidence>
<comment type="caution">
    <text evidence="2">The sequence shown here is derived from an EMBL/GenBank/DDBJ whole genome shotgun (WGS) entry which is preliminary data.</text>
</comment>
<keyword evidence="3" id="KW-1185">Reference proteome</keyword>
<feature type="chain" id="PRO_5046860232" evidence="1">
    <location>
        <begin position="26"/>
        <end position="227"/>
    </location>
</feature>
<proteinExistence type="predicted"/>
<feature type="signal peptide" evidence="1">
    <location>
        <begin position="1"/>
        <end position="25"/>
    </location>
</feature>
<protein>
    <submittedName>
        <fullName evidence="2">Uncharacterized protein</fullName>
    </submittedName>
</protein>
<dbReference type="Proteomes" id="UP001139104">
    <property type="component" value="Unassembled WGS sequence"/>
</dbReference>
<sequence>MGQFFKIGALAFAGALLAATPPALAGGHFGGVHMGGVHYGAGMVPARPVGTGVRPNAVYRPHMAPGVRAPAVTGYRPGFYAGNRAVANGYRRGYYGANGQQRGYYNGYAYPFTRYYGAGYRRGYYGGGYGGLGYGGTYYNGVYGAWPAVGAAIVLPMTTVYDDYPPYPVGYNGASYTPTGNGVIYNLPLTPERLGPKIIYVSGHHHAHGCKGRHHLTVIRGGEVSCE</sequence>
<dbReference type="EMBL" id="JAIVFP010000001">
    <property type="protein sequence ID" value="MCI4683019.1"/>
    <property type="molecule type" value="Genomic_DNA"/>
</dbReference>
<keyword evidence="1" id="KW-0732">Signal</keyword>
<dbReference type="RefSeq" id="WP_243066992.1">
    <property type="nucleotide sequence ID" value="NZ_JAIVFK010000012.1"/>
</dbReference>
<evidence type="ECO:0000256" key="1">
    <source>
        <dbReference type="SAM" id="SignalP"/>
    </source>
</evidence>
<evidence type="ECO:0000313" key="3">
    <source>
        <dbReference type="Proteomes" id="UP001139104"/>
    </source>
</evidence>
<accession>A0ABS9Z5S4</accession>
<name>A0ABS9Z5S4_9HYPH</name>
<organism evidence="2 3">
    <name type="scientific">Candidatus Rhodoblastus alkanivorans</name>
    <dbReference type="NCBI Taxonomy" id="2954117"/>
    <lineage>
        <taxon>Bacteria</taxon>
        <taxon>Pseudomonadati</taxon>
        <taxon>Pseudomonadota</taxon>
        <taxon>Alphaproteobacteria</taxon>
        <taxon>Hyphomicrobiales</taxon>
        <taxon>Rhodoblastaceae</taxon>
        <taxon>Rhodoblastus</taxon>
    </lineage>
</organism>
<gene>
    <name evidence="2" type="ORF">K2U94_09615</name>
</gene>